<keyword evidence="1" id="KW-0732">Signal</keyword>
<feature type="signal peptide" evidence="1">
    <location>
        <begin position="1"/>
        <end position="35"/>
    </location>
</feature>
<feature type="chain" id="PRO_5039645702" description="Lipoprotein" evidence="1">
    <location>
        <begin position="36"/>
        <end position="221"/>
    </location>
</feature>
<evidence type="ECO:0000256" key="1">
    <source>
        <dbReference type="SAM" id="SignalP"/>
    </source>
</evidence>
<reference evidence="2 3" key="1">
    <citation type="journal article" date="2013" name="Genome Announc.">
        <title>Complete Genome Sequence of Leifsonia xyli subsp. cynodontis Strain DSM46306, a Gram-Positive Bacterial Pathogen of Grasses.</title>
        <authorList>
            <person name="Monteiro-Vitorello C.B."/>
            <person name="Zerillo M.M."/>
            <person name="Van Sluys M.A."/>
            <person name="Camargo L.E."/>
            <person name="Kitajima J.P."/>
        </authorList>
    </citation>
    <scope>NUCLEOTIDE SEQUENCE [LARGE SCALE GENOMIC DNA]</scope>
    <source>
        <strain evidence="2 3">DSM 46306</strain>
    </source>
</reference>
<dbReference type="Proteomes" id="UP000016743">
    <property type="component" value="Chromosome"/>
</dbReference>
<accession>U3PEU2</accession>
<dbReference type="EMBL" id="CP006734">
    <property type="protein sequence ID" value="AGW42148.1"/>
    <property type="molecule type" value="Genomic_DNA"/>
</dbReference>
<organism evidence="2 3">
    <name type="scientific">Leifsonia xyli subsp. cynodontis DSM 46306</name>
    <dbReference type="NCBI Taxonomy" id="1389489"/>
    <lineage>
        <taxon>Bacteria</taxon>
        <taxon>Bacillati</taxon>
        <taxon>Actinomycetota</taxon>
        <taxon>Actinomycetes</taxon>
        <taxon>Micrococcales</taxon>
        <taxon>Microbacteriaceae</taxon>
        <taxon>Leifsonia</taxon>
    </lineage>
</organism>
<dbReference type="HOGENOM" id="CLU_081212_0_0_11"/>
<keyword evidence="3" id="KW-1185">Reference proteome</keyword>
<dbReference type="KEGG" id="lxy:O159_21720"/>
<dbReference type="STRING" id="1389489.O159_21720"/>
<dbReference type="PROSITE" id="PS51257">
    <property type="entry name" value="PROKAR_LIPOPROTEIN"/>
    <property type="match status" value="1"/>
</dbReference>
<evidence type="ECO:0000313" key="3">
    <source>
        <dbReference type="Proteomes" id="UP000016743"/>
    </source>
</evidence>
<evidence type="ECO:0000313" key="2">
    <source>
        <dbReference type="EMBL" id="AGW42148.1"/>
    </source>
</evidence>
<proteinExistence type="predicted"/>
<dbReference type="AlphaFoldDB" id="U3PEU2"/>
<dbReference type="PATRIC" id="fig|1389489.3.peg.2079"/>
<protein>
    <recommendedName>
        <fullName evidence="4">Lipoprotein</fullName>
    </recommendedName>
</protein>
<gene>
    <name evidence="2" type="ORF">O159_21720</name>
</gene>
<sequence length="221" mass="23908">MTKEGERMTSTPWRPLRLLPALIVALSLAACSAPAPVSPGKTGERLAGSLTELFTQELDKQGLPDFERSVLKRAVATGKISEEDYDEAFQRYSSCVADLGYKETWDKLPNGLYRVTPPALGSNEKAKAYLEKTADCADGTVMRIESLYLQQQANPDLLADPRAVAIQCLRNLDAVDAGYTPEDFDRDADGGFASAPFSVEQADVNNCLYSAGYSVATGDTP</sequence>
<evidence type="ECO:0008006" key="4">
    <source>
        <dbReference type="Google" id="ProtNLM"/>
    </source>
</evidence>
<name>U3PEU2_LEIXC</name>
<dbReference type="eggNOG" id="ENOG5033ZMP">
    <property type="taxonomic scope" value="Bacteria"/>
</dbReference>